<proteinExistence type="predicted"/>
<dbReference type="InterPro" id="IPR027417">
    <property type="entry name" value="P-loop_NTPase"/>
</dbReference>
<gene>
    <name evidence="1" type="ORF">CQW49_18235</name>
</gene>
<protein>
    <recommendedName>
        <fullName evidence="3">Serine kinase</fullName>
    </recommendedName>
</protein>
<evidence type="ECO:0008006" key="3">
    <source>
        <dbReference type="Google" id="ProtNLM"/>
    </source>
</evidence>
<name>A0A2D2D3Q9_METT3</name>
<dbReference type="Proteomes" id="UP000230709">
    <property type="component" value="Chromosome"/>
</dbReference>
<dbReference type="KEGG" id="mtw:CQW49_18235"/>
<dbReference type="AlphaFoldDB" id="A0A2D2D3Q9"/>
<keyword evidence="2" id="KW-1185">Reference proteome</keyword>
<sequence length="321" mass="35157">MTDANCAEHHCSCFGLHIRSQIALPEIDECPPHRQPSLPLVAVRRGDLGELEPYFREGSDRLHVEDSGVAFSVAGVARYLVKDGREIVVDAIPGASPRSIRLFLLGSAFGILCHQRGLTPLHANAIVLQGEAVAFAGPTGAGKSTLAAYFLSRGCHLLCDDVCVVSFDRDGAPLAWPGPPRLKLWRDAVASLGHDDESLERVVEGHHKFHMPFSRGLGDGPFPLRRLYVLGAAPAQSDTSFRRLRGVDAIDAIFAQTYRNRFLGRMGLRARHLQLSAAIARRTEIFVASRQWGFGVFEREAERILQHAGRRQSGLTPSLAC</sequence>
<accession>A0A2D2D3Q9</accession>
<dbReference type="STRING" id="595536.GCA_000178815_01534"/>
<dbReference type="EMBL" id="CP023737">
    <property type="protein sequence ID" value="ATQ69605.1"/>
    <property type="molecule type" value="Genomic_DNA"/>
</dbReference>
<organism evidence="1 2">
    <name type="scientific">Methylosinus trichosporium (strain ATCC 35070 / NCIMB 11131 / UNIQEM 75 / OB3b)</name>
    <dbReference type="NCBI Taxonomy" id="595536"/>
    <lineage>
        <taxon>Bacteria</taxon>
        <taxon>Pseudomonadati</taxon>
        <taxon>Pseudomonadota</taxon>
        <taxon>Alphaproteobacteria</taxon>
        <taxon>Hyphomicrobiales</taxon>
        <taxon>Methylocystaceae</taxon>
        <taxon>Methylosinus</taxon>
    </lineage>
</organism>
<dbReference type="SUPFAM" id="SSF53795">
    <property type="entry name" value="PEP carboxykinase-like"/>
    <property type="match status" value="1"/>
</dbReference>
<evidence type="ECO:0000313" key="2">
    <source>
        <dbReference type="Proteomes" id="UP000230709"/>
    </source>
</evidence>
<dbReference type="Gene3D" id="3.40.50.300">
    <property type="entry name" value="P-loop containing nucleotide triphosphate hydrolases"/>
    <property type="match status" value="1"/>
</dbReference>
<evidence type="ECO:0000313" key="1">
    <source>
        <dbReference type="EMBL" id="ATQ69605.1"/>
    </source>
</evidence>
<reference evidence="2" key="1">
    <citation type="submission" date="2017-10" db="EMBL/GenBank/DDBJ databases">
        <title>Completed PacBio SMRT sequence of Methylosinus trichosporium OB3b reveals presence of a third large plasmid.</title>
        <authorList>
            <person name="Charles T.C."/>
            <person name="Lynch M.D.J."/>
            <person name="Heil J.R."/>
            <person name="Cheng J."/>
        </authorList>
    </citation>
    <scope>NUCLEOTIDE SEQUENCE [LARGE SCALE GENOMIC DNA]</scope>
    <source>
        <strain evidence="2">OB3b</strain>
    </source>
</reference>